<dbReference type="RefSeq" id="WP_094076376.1">
    <property type="nucleotide sequence ID" value="NZ_NBYO01000001.1"/>
</dbReference>
<evidence type="ECO:0000256" key="1">
    <source>
        <dbReference type="SAM" id="Phobius"/>
    </source>
</evidence>
<evidence type="ECO:0000313" key="3">
    <source>
        <dbReference type="Proteomes" id="UP000215405"/>
    </source>
</evidence>
<keyword evidence="3" id="KW-1185">Reference proteome</keyword>
<name>A0A231V317_9HYPH</name>
<keyword evidence="1" id="KW-0812">Transmembrane</keyword>
<evidence type="ECO:0000313" key="2">
    <source>
        <dbReference type="EMBL" id="OXT02421.1"/>
    </source>
</evidence>
<feature type="transmembrane region" description="Helical" evidence="1">
    <location>
        <begin position="14"/>
        <end position="33"/>
    </location>
</feature>
<organism evidence="2 3">
    <name type="scientific">Notoacmeibacter marinus</name>
    <dbReference type="NCBI Taxonomy" id="1876515"/>
    <lineage>
        <taxon>Bacteria</taxon>
        <taxon>Pseudomonadati</taxon>
        <taxon>Pseudomonadota</taxon>
        <taxon>Alphaproteobacteria</taxon>
        <taxon>Hyphomicrobiales</taxon>
        <taxon>Notoacmeibacteraceae</taxon>
        <taxon>Notoacmeibacter</taxon>
    </lineage>
</organism>
<feature type="transmembrane region" description="Helical" evidence="1">
    <location>
        <begin position="67"/>
        <end position="89"/>
    </location>
</feature>
<evidence type="ECO:0008006" key="4">
    <source>
        <dbReference type="Google" id="ProtNLM"/>
    </source>
</evidence>
<dbReference type="Proteomes" id="UP000215405">
    <property type="component" value="Unassembled WGS sequence"/>
</dbReference>
<proteinExistence type="predicted"/>
<reference evidence="3" key="1">
    <citation type="journal article" date="2017" name="Int. J. Syst. Evol. Microbiol.">
        <title>Notoacmeibacter marinus gen. nov., sp. nov., isolated from the gut of a limpet and proposal of Notoacmeibacteraceae fam. nov. in the order Rhizobiales of the class Alphaproteobacteria.</title>
        <authorList>
            <person name="Huang Z."/>
            <person name="Guo F."/>
            <person name="Lai Q."/>
        </authorList>
    </citation>
    <scope>NUCLEOTIDE SEQUENCE [LARGE SCALE GENOMIC DNA]</scope>
    <source>
        <strain evidence="3">XMTR2A4</strain>
    </source>
</reference>
<gene>
    <name evidence="2" type="ORF">B7H23_05855</name>
</gene>
<dbReference type="AlphaFoldDB" id="A0A231V317"/>
<sequence length="130" mass="13518">MEFALPVPADLGDWLALSSAVVTAVLGLYMMVVPRRALGLRNMDAEFIGLPASGIARARAGGFHVGLGLAAILLWQPLLFLALGAAWVFAAIGRLLSVFIDSPARGRNAVLLILEALLAFGAVAGPLSLI</sequence>
<feature type="transmembrane region" description="Helical" evidence="1">
    <location>
        <begin position="109"/>
        <end position="129"/>
    </location>
</feature>
<keyword evidence="1" id="KW-1133">Transmembrane helix</keyword>
<comment type="caution">
    <text evidence="2">The sequence shown here is derived from an EMBL/GenBank/DDBJ whole genome shotgun (WGS) entry which is preliminary data.</text>
</comment>
<protein>
    <recommendedName>
        <fullName evidence="4">DUF4345 domain-containing protein</fullName>
    </recommendedName>
</protein>
<accession>A0A231V317</accession>
<dbReference type="EMBL" id="NBYO01000001">
    <property type="protein sequence ID" value="OXT02421.1"/>
    <property type="molecule type" value="Genomic_DNA"/>
</dbReference>
<keyword evidence="1" id="KW-0472">Membrane</keyword>